<feature type="region of interest" description="Disordered" evidence="1">
    <location>
        <begin position="423"/>
        <end position="472"/>
    </location>
</feature>
<sequence>MQTNFTTQLAGVQTAVNVSFADTAMKVNESCVGLGKQVEKRIAPLEARVRVTETRIDDVFAEIKALRRKLGVAQSAVAAVPTLCAGANFDRNAGPAIIVPRANAMVSRGAAMASRVVNGLRNVLSMNSNGKVQGDPSATRFFLKFKGATNYASRLVSQTLGVLKPDAPGGTWKMLHVESLGRQKVETFAGPGKPPFQIKGEMACKKAKIAFDAKYPDRRISINREKGILLYQWKELLGTTPQRNEVPSLRWKIRNLEALGFDVEALRAGVTAALAGGEDDAGPCAHRRAQSSIWQQLDLPTGASKDDELRKGFKRFVSREHPDVKGPGADRSHFDQVTTDYKKTMDLGDEAFAMRVAAAMAAEQSGNLRFAGGRGTNKSDDTGFIYRVPRRKPSAEESAQATQVHVVGGVATLVFGSVVMLSSGPTEPPSPEQACDETGCEERPGAATPPGGFDFYESTEAEEERLRRKWEG</sequence>
<evidence type="ECO:0000313" key="3">
    <source>
        <dbReference type="Proteomes" id="UP001189429"/>
    </source>
</evidence>
<proteinExistence type="predicted"/>
<accession>A0ABN9PEJ6</accession>
<dbReference type="Proteomes" id="UP001189429">
    <property type="component" value="Unassembled WGS sequence"/>
</dbReference>
<comment type="caution">
    <text evidence="2">The sequence shown here is derived from an EMBL/GenBank/DDBJ whole genome shotgun (WGS) entry which is preliminary data.</text>
</comment>
<protein>
    <recommendedName>
        <fullName evidence="4">J domain-containing protein</fullName>
    </recommendedName>
</protein>
<evidence type="ECO:0008006" key="4">
    <source>
        <dbReference type="Google" id="ProtNLM"/>
    </source>
</evidence>
<dbReference type="EMBL" id="CAUYUJ010000558">
    <property type="protein sequence ID" value="CAK0791297.1"/>
    <property type="molecule type" value="Genomic_DNA"/>
</dbReference>
<name>A0ABN9PEJ6_9DINO</name>
<evidence type="ECO:0000313" key="2">
    <source>
        <dbReference type="EMBL" id="CAK0791297.1"/>
    </source>
</evidence>
<reference evidence="2" key="1">
    <citation type="submission" date="2023-10" db="EMBL/GenBank/DDBJ databases">
        <authorList>
            <person name="Chen Y."/>
            <person name="Shah S."/>
            <person name="Dougan E. K."/>
            <person name="Thang M."/>
            <person name="Chan C."/>
        </authorList>
    </citation>
    <scope>NUCLEOTIDE SEQUENCE [LARGE SCALE GENOMIC DNA]</scope>
</reference>
<evidence type="ECO:0000256" key="1">
    <source>
        <dbReference type="SAM" id="MobiDB-lite"/>
    </source>
</evidence>
<gene>
    <name evidence="2" type="ORF">PCOR1329_LOCUS2238</name>
</gene>
<keyword evidence="3" id="KW-1185">Reference proteome</keyword>
<organism evidence="2 3">
    <name type="scientific">Prorocentrum cordatum</name>
    <dbReference type="NCBI Taxonomy" id="2364126"/>
    <lineage>
        <taxon>Eukaryota</taxon>
        <taxon>Sar</taxon>
        <taxon>Alveolata</taxon>
        <taxon>Dinophyceae</taxon>
        <taxon>Prorocentrales</taxon>
        <taxon>Prorocentraceae</taxon>
        <taxon>Prorocentrum</taxon>
    </lineage>
</organism>